<reference evidence="1 2" key="1">
    <citation type="submission" date="2017-09" db="EMBL/GenBank/DDBJ databases">
        <title>Whole genomes of Flavobacteriaceae.</title>
        <authorList>
            <person name="Stine C."/>
            <person name="Li C."/>
            <person name="Tadesse D."/>
        </authorList>
    </citation>
    <scope>NUCLEOTIDE SEQUENCE [LARGE SCALE GENOMIC DNA]</scope>
    <source>
        <strain evidence="1 2">ATCC 35036</strain>
    </source>
</reference>
<evidence type="ECO:0000313" key="1">
    <source>
        <dbReference type="EMBL" id="PDS26393.1"/>
    </source>
</evidence>
<dbReference type="EMBL" id="PCMW01000015">
    <property type="protein sequence ID" value="PDS26393.1"/>
    <property type="molecule type" value="Genomic_DNA"/>
</dbReference>
<dbReference type="OrthoDB" id="1404789at2"/>
<dbReference type="RefSeq" id="WP_097553439.1">
    <property type="nucleotide sequence ID" value="NZ_PCMW01000015.1"/>
</dbReference>
<protein>
    <submittedName>
        <fullName evidence="1">Uncharacterized protein</fullName>
    </submittedName>
</protein>
<sequence length="372" mass="41452">MTQQKLLDISTINSNLRTALSFSAFDFNTNNAQSVDAWASGSLKRNIESQMNSWAQNLVASNNCCGEDPPGSGFKITFGLQINLDYKVRLKANVNLGFGQRSGNFAGTASLHLSAYNGGLGVGIGKKDLVVDITAAANIVVGYGEGIPLQSYSLNYNSPITMLNNFKGSLSYGQLFTWNSKLYERDFSFSDLQREGMIGFRIGDVNVSSNNDTKRLYMGGGTDKGWTGGISIVTPFAEVGFQDFSGDYLTQTMDENGKSIDVKQEVNRDEILKKIEEIKKLDIDKETKKIKIAEKETELAKLVFDNPYHQQTDYQKNLNKASTYFRVNNNGTNITLDIIGEAWFQNLIHKKIKDFKFEYQQKKAELWGGISK</sequence>
<proteinExistence type="predicted"/>
<accession>A0A2H3KQ44</accession>
<evidence type="ECO:0000313" key="2">
    <source>
        <dbReference type="Proteomes" id="UP000220828"/>
    </source>
</evidence>
<name>A0A2H3KQ44_9FLAO</name>
<dbReference type="AlphaFoldDB" id="A0A2H3KQ44"/>
<gene>
    <name evidence="1" type="ORF">B0A77_02450</name>
</gene>
<organism evidence="1 2">
    <name type="scientific">Flavobacterium branchiophilum</name>
    <dbReference type="NCBI Taxonomy" id="55197"/>
    <lineage>
        <taxon>Bacteria</taxon>
        <taxon>Pseudomonadati</taxon>
        <taxon>Bacteroidota</taxon>
        <taxon>Flavobacteriia</taxon>
        <taxon>Flavobacteriales</taxon>
        <taxon>Flavobacteriaceae</taxon>
        <taxon>Flavobacterium</taxon>
    </lineage>
</organism>
<dbReference type="Proteomes" id="UP000220828">
    <property type="component" value="Unassembled WGS sequence"/>
</dbReference>
<comment type="caution">
    <text evidence="1">The sequence shown here is derived from an EMBL/GenBank/DDBJ whole genome shotgun (WGS) entry which is preliminary data.</text>
</comment>